<dbReference type="AlphaFoldDB" id="A0A378PTW8"/>
<sequence>MQAYFLFITSIMTDKSKANGGIARAKSLTPAQRSEIAKLGAMARWGKLKATHTGELSIGDITLLCHVLESGERVISGNAIQKSLGFAKNASGTTLKKFIDSRLLPYLTDETKDRLNNPMVFSRVGGVGAIPETHGYDASVLIDICNAIILAERNGGLTPGQKRQAEFADIIIRSVAKVGLVALIDEATGYQEIRDKKALQAILDKYLAKELAAWAKRFPDEFYKEIFRLKGWDFNPEKVARPGVVGRYTIDLVYERLAPGLLKELEQLNPKSDKGYRKHKHHQWLSSDVGHPALSQHIHSIIGFMRISDNWEQLIGFVDKAYPKKGAQIELMFEDGW</sequence>
<gene>
    <name evidence="2" type="ORF">NCTC9426_01442</name>
</gene>
<evidence type="ECO:0000313" key="3">
    <source>
        <dbReference type="Proteomes" id="UP000254133"/>
    </source>
</evidence>
<accession>A0A378PTW8</accession>
<proteinExistence type="predicted"/>
<feature type="domain" description="Bacteriophage Mx8 p63 C-terminal" evidence="1">
    <location>
        <begin position="202"/>
        <end position="294"/>
    </location>
</feature>
<evidence type="ECO:0000313" key="2">
    <source>
        <dbReference type="EMBL" id="STY91393.1"/>
    </source>
</evidence>
<evidence type="ECO:0000259" key="1">
    <source>
        <dbReference type="Pfam" id="PF10546"/>
    </source>
</evidence>
<dbReference type="Proteomes" id="UP000254133">
    <property type="component" value="Unassembled WGS sequence"/>
</dbReference>
<dbReference type="InterPro" id="IPR018874">
    <property type="entry name" value="Phage_Mx8_p63_C"/>
</dbReference>
<organism evidence="2 3">
    <name type="scientific">Moraxella bovis</name>
    <dbReference type="NCBI Taxonomy" id="476"/>
    <lineage>
        <taxon>Bacteria</taxon>
        <taxon>Pseudomonadati</taxon>
        <taxon>Pseudomonadota</taxon>
        <taxon>Gammaproteobacteria</taxon>
        <taxon>Moraxellales</taxon>
        <taxon>Moraxellaceae</taxon>
        <taxon>Moraxella</taxon>
    </lineage>
</organism>
<protein>
    <submittedName>
        <fullName evidence="2">P63C domain</fullName>
    </submittedName>
</protein>
<dbReference type="Pfam" id="PF10546">
    <property type="entry name" value="P63C"/>
    <property type="match status" value="1"/>
</dbReference>
<reference evidence="2 3" key="1">
    <citation type="submission" date="2018-06" db="EMBL/GenBank/DDBJ databases">
        <authorList>
            <consortium name="Pathogen Informatics"/>
            <person name="Doyle S."/>
        </authorList>
    </citation>
    <scope>NUCLEOTIDE SEQUENCE [LARGE SCALE GENOMIC DNA]</scope>
    <source>
        <strain evidence="2 3">NCTC9426</strain>
    </source>
</reference>
<name>A0A378PTW8_MORBO</name>
<dbReference type="EMBL" id="UGPZ01000002">
    <property type="protein sequence ID" value="STY91393.1"/>
    <property type="molecule type" value="Genomic_DNA"/>
</dbReference>